<dbReference type="PROSITE" id="PS00018">
    <property type="entry name" value="EF_HAND_1"/>
    <property type="match status" value="1"/>
</dbReference>
<dbReference type="Proteomes" id="UP001593833">
    <property type="component" value="Unassembled WGS sequence"/>
</dbReference>
<reference evidence="2 3" key="1">
    <citation type="submission" date="2024-09" db="EMBL/GenBank/DDBJ databases">
        <authorList>
            <person name="D'Angelo T."/>
        </authorList>
    </citation>
    <scope>NUCLEOTIDE SEQUENCE [LARGE SCALE GENOMIC DNA]</scope>
    <source>
        <strain evidence="2">SAG AM-320-E07</strain>
    </source>
</reference>
<organism evidence="2 3">
    <name type="scientific">Eiseniibacteriota bacterium</name>
    <dbReference type="NCBI Taxonomy" id="2212470"/>
    <lineage>
        <taxon>Bacteria</taxon>
        <taxon>Candidatus Eiseniibacteriota</taxon>
    </lineage>
</organism>
<sequence>MYPGGSNVFVENRAWRVSGLFLGMLLLGLSLSSAGASESDLSGGVFIAHYVPEIVNSEPPEGWCGQYDVLYKINDHSEQNNRIDTETYKWSAWYVLSGFCGYKEFCGCQFGVGQYGGEWAFDNASTQPCWPPGDTPSGLELPSPGWPGPGEGTAITSTSGPWIGNYAAVYLITGYAYGYGEMGVVPLDVNGQTSIGGWTNCQGVPEEFVPFIYGGMGVNMDGLYAEPVCPGGPEWACCLNDGSCRILTEAECNALDGVWHENVICDSGLCPQPFGACCYPDGSCQYVQEDQCGTGDWTMFEVCDPNPCPQPFGACCYPDGTCQYVQEDQCGTGDWTMFGVCDPNPCVDVLCCLPDGQCVTLLSGDCSLQDGTPVLDCLFCIPPGQNCFTTMCGNALFDFCHSPIPADFFAPGSEPFEGRVVLGGSGDPFGDTVVERLNSMALDEVGETADVIIELVGLDLVSCDPIRVVIDGGDTYWDVEVTLSSTPVPLGLMQIAKTHENGGTFDSEYFVQPLFIFTREDMPTEVRVFDTGVEGISPQAMRSITPGKWVHQPEGDPGPECWTPGFLPSVNGDPNNLPGCTTETQCCESTGHSSRTGLSHITGRGNCTVCECGACCFENGACTVVTASDLETAEEVCLTTPGAIEYKGAGSSCADTDGDGIPSWFESNDCCDPDRDVCNTGTDPRDPDTDDDGLLDRAELVLGCDPCVPDDCPPTEVLLPNVSLHEADFAIELGWRAPLDAVGVRYEVYRGTNADPASAHRLATVESDGLRMTYRDESVSPGESYWYWVDFTETSGDHHRFGPWSITFAGSSRPVLLDNAPSPAREQSRIRFYIPETSNASLEIYSANGSRVRSIQAIGLGPGIQNFVWDRTDQTGRLVPAGVYFYKVFVGSAQLGGKKLIVLR</sequence>
<dbReference type="Pfam" id="PF13860">
    <property type="entry name" value="FlgD_ig"/>
    <property type="match status" value="1"/>
</dbReference>
<comment type="caution">
    <text evidence="2">The sequence shown here is derived from an EMBL/GenBank/DDBJ whole genome shotgun (WGS) entry which is preliminary data.</text>
</comment>
<evidence type="ECO:0000313" key="3">
    <source>
        <dbReference type="Proteomes" id="UP001593833"/>
    </source>
</evidence>
<dbReference type="InterPro" id="IPR018247">
    <property type="entry name" value="EF_Hand_1_Ca_BS"/>
</dbReference>
<feature type="domain" description="FlgD/Vpr Ig-like" evidence="1">
    <location>
        <begin position="830"/>
        <end position="888"/>
    </location>
</feature>
<dbReference type="Gene3D" id="2.60.40.4070">
    <property type="match status" value="1"/>
</dbReference>
<dbReference type="Gene3D" id="2.60.40.10">
    <property type="entry name" value="Immunoglobulins"/>
    <property type="match status" value="1"/>
</dbReference>
<dbReference type="InterPro" id="IPR013783">
    <property type="entry name" value="Ig-like_fold"/>
</dbReference>
<name>A0ABV6YIQ5_UNCEI</name>
<evidence type="ECO:0000313" key="2">
    <source>
        <dbReference type="EMBL" id="MFC1572213.1"/>
    </source>
</evidence>
<keyword evidence="3" id="KW-1185">Reference proteome</keyword>
<dbReference type="InterPro" id="IPR025965">
    <property type="entry name" value="FlgD/Vpr_Ig-like"/>
</dbReference>
<protein>
    <submittedName>
        <fullName evidence="2">FlgD immunoglobulin-like domain containing protein</fullName>
    </submittedName>
</protein>
<proteinExistence type="predicted"/>
<evidence type="ECO:0000259" key="1">
    <source>
        <dbReference type="Pfam" id="PF13860"/>
    </source>
</evidence>
<accession>A0ABV6YIQ5</accession>
<gene>
    <name evidence="2" type="ORF">ACFL6M_01315</name>
</gene>
<dbReference type="EMBL" id="JBHPKH010000007">
    <property type="protein sequence ID" value="MFC1572213.1"/>
    <property type="molecule type" value="Genomic_DNA"/>
</dbReference>